<evidence type="ECO:0000256" key="2">
    <source>
        <dbReference type="ARBA" id="ARBA00006275"/>
    </source>
</evidence>
<evidence type="ECO:0000256" key="3">
    <source>
        <dbReference type="ARBA" id="ARBA00022729"/>
    </source>
</evidence>
<keyword evidence="3 6" id="KW-0732">Signal</keyword>
<evidence type="ECO:0000256" key="4">
    <source>
        <dbReference type="ARBA" id="ARBA00023136"/>
    </source>
</evidence>
<organism evidence="8 9">
    <name type="scientific">Sphingobacterium yanglingense</name>
    <dbReference type="NCBI Taxonomy" id="1437280"/>
    <lineage>
        <taxon>Bacteria</taxon>
        <taxon>Pseudomonadati</taxon>
        <taxon>Bacteroidota</taxon>
        <taxon>Sphingobacteriia</taxon>
        <taxon>Sphingobacteriales</taxon>
        <taxon>Sphingobacteriaceae</taxon>
        <taxon>Sphingobacterium</taxon>
    </lineage>
</organism>
<feature type="signal peptide" evidence="6">
    <location>
        <begin position="1"/>
        <end position="23"/>
    </location>
</feature>
<dbReference type="InterPro" id="IPR011990">
    <property type="entry name" value="TPR-like_helical_dom_sf"/>
</dbReference>
<name>A0A4R6WDW1_9SPHI</name>
<feature type="chain" id="PRO_5020319451" evidence="6">
    <location>
        <begin position="24"/>
        <end position="521"/>
    </location>
</feature>
<dbReference type="RefSeq" id="WP_133584227.1">
    <property type="nucleotide sequence ID" value="NZ_SNYV01000013.1"/>
</dbReference>
<dbReference type="InterPro" id="IPR012944">
    <property type="entry name" value="SusD_RagB_dom"/>
</dbReference>
<keyword evidence="5" id="KW-0998">Cell outer membrane</keyword>
<evidence type="ECO:0000256" key="1">
    <source>
        <dbReference type="ARBA" id="ARBA00004442"/>
    </source>
</evidence>
<dbReference type="Proteomes" id="UP000295292">
    <property type="component" value="Unassembled WGS sequence"/>
</dbReference>
<evidence type="ECO:0000313" key="8">
    <source>
        <dbReference type="EMBL" id="TDQ77962.1"/>
    </source>
</evidence>
<protein>
    <submittedName>
        <fullName evidence="8">Putative outer membrane starch-binding protein</fullName>
    </submittedName>
</protein>
<feature type="domain" description="RagB/SusD" evidence="7">
    <location>
        <begin position="384"/>
        <end position="471"/>
    </location>
</feature>
<accession>A0A4R6WDW1</accession>
<comment type="similarity">
    <text evidence="2">Belongs to the SusD family.</text>
</comment>
<dbReference type="AlphaFoldDB" id="A0A4R6WDW1"/>
<reference evidence="8 9" key="1">
    <citation type="submission" date="2019-03" db="EMBL/GenBank/DDBJ databases">
        <title>Genomic Encyclopedia of Archaeal and Bacterial Type Strains, Phase II (KMG-II): from individual species to whole genera.</title>
        <authorList>
            <person name="Goeker M."/>
        </authorList>
    </citation>
    <scope>NUCLEOTIDE SEQUENCE [LARGE SCALE GENOMIC DNA]</scope>
    <source>
        <strain evidence="8 9">DSM 28353</strain>
    </source>
</reference>
<keyword evidence="9" id="KW-1185">Reference proteome</keyword>
<evidence type="ECO:0000256" key="6">
    <source>
        <dbReference type="SAM" id="SignalP"/>
    </source>
</evidence>
<dbReference type="OrthoDB" id="729505at2"/>
<dbReference type="EMBL" id="SNYV01000013">
    <property type="protein sequence ID" value="TDQ77962.1"/>
    <property type="molecule type" value="Genomic_DNA"/>
</dbReference>
<sequence>MKRKYISILVIATLALVSSSCSNFLDVKPVGKLIPSKSEDLADLLNSNNTMDWQFRDGYWGNFYALLGDNYQLSENQSKYFYTPSNSYTERFAAYTFNPPYENPYEGSGNWSLGIYRAVEVFNNVIDGVQNLPGQSDTDLGKVITAQAKAGRAWTILLGALAYGPAYDPTNISQKPVMPYRTFSDPNTPNPALSNIGQLFDLAEQDLKDALVNAPVNVGNPSRANLAAVHGLLAQLYMYKRDWPKMLTHAQEAWDKSVAAKGGVNNLIYNLNDFYYQPNPNASPAPGTDVEVVLDLQGPDMLFMQSEARENLFYRPAPDGDGVIHYPSQEFIDVFDKNTDRRYKLFMLKTLGYSTTVGGVKYDDGVITNYYKDTKVLTSQGLTYPELLLMKAEANARLNNLSAALADLNLLRTYRYSGASTDLPSGGSLGQDALLFEILKERRRELPIATCQRTFDIKRYSLDQGKPWSKTSITHHIGTKAYTAPINEEYFTLQISNPILEFNPQWGIALWNGTYDPTSKK</sequence>
<keyword evidence="4" id="KW-0472">Membrane</keyword>
<dbReference type="SUPFAM" id="SSF48452">
    <property type="entry name" value="TPR-like"/>
    <property type="match status" value="1"/>
</dbReference>
<evidence type="ECO:0000256" key="5">
    <source>
        <dbReference type="ARBA" id="ARBA00023237"/>
    </source>
</evidence>
<evidence type="ECO:0000313" key="9">
    <source>
        <dbReference type="Proteomes" id="UP000295292"/>
    </source>
</evidence>
<dbReference type="GO" id="GO:0009279">
    <property type="term" value="C:cell outer membrane"/>
    <property type="evidence" value="ECO:0007669"/>
    <property type="project" value="UniProtKB-SubCell"/>
</dbReference>
<comment type="caution">
    <text evidence="8">The sequence shown here is derived from an EMBL/GenBank/DDBJ whole genome shotgun (WGS) entry which is preliminary data.</text>
</comment>
<dbReference type="Pfam" id="PF07980">
    <property type="entry name" value="SusD_RagB"/>
    <property type="match status" value="1"/>
</dbReference>
<proteinExistence type="inferred from homology"/>
<comment type="subcellular location">
    <subcellularLocation>
        <location evidence="1">Cell outer membrane</location>
    </subcellularLocation>
</comment>
<evidence type="ECO:0000259" key="7">
    <source>
        <dbReference type="Pfam" id="PF07980"/>
    </source>
</evidence>
<dbReference type="PROSITE" id="PS51257">
    <property type="entry name" value="PROKAR_LIPOPROTEIN"/>
    <property type="match status" value="1"/>
</dbReference>
<dbReference type="Gene3D" id="1.25.40.390">
    <property type="match status" value="1"/>
</dbReference>
<gene>
    <name evidence="8" type="ORF">CLV99_1936</name>
</gene>